<proteinExistence type="predicted"/>
<dbReference type="Proteomes" id="UP000046067">
    <property type="component" value="Unassembled WGS sequence"/>
</dbReference>
<protein>
    <submittedName>
        <fullName evidence="4">Type IV pilus assembly protein PilM</fullName>
    </submittedName>
</protein>
<dbReference type="Gene3D" id="3.30.1490.300">
    <property type="match status" value="1"/>
</dbReference>
<dbReference type="InterPro" id="IPR050696">
    <property type="entry name" value="FtsA/MreB"/>
</dbReference>
<reference evidence="3" key="6">
    <citation type="submission" date="2023-08" db="EMBL/GenBank/DDBJ databases">
        <title>Vibrio cholerae Outbreaks in Tanzania Exemplify Founder Flush: Simultaneous Increases in Population Size and Genetic Diversity.</title>
        <authorList>
            <person name="Debes A.K."/>
            <person name="Mohammed A."/>
            <person name="Maseke I."/>
            <person name="Almeida M."/>
            <person name="Li S."/>
            <person name="Matimba H."/>
            <person name="Joachim A."/>
            <person name="Mizinduko M."/>
            <person name="Nyanga S."/>
            <person name="Kelly M."/>
            <person name="Kachwamba Y."/>
            <person name="Schaffer A.M."/>
            <person name="Nyanga A.S."/>
            <person name="Mghamba J."/>
            <person name="Mosha F.S."/>
            <person name="Sack D.A."/>
            <person name="Stine O.C."/>
        </authorList>
    </citation>
    <scope>NUCLEOTIDE SEQUENCE</scope>
    <source>
        <strain evidence="3">TDS0091212</strain>
    </source>
</reference>
<dbReference type="PANTHER" id="PTHR32432:SF3">
    <property type="entry name" value="ETHANOLAMINE UTILIZATION PROTEIN EUTJ"/>
    <property type="match status" value="1"/>
</dbReference>
<evidence type="ECO:0000313" key="1">
    <source>
        <dbReference type="EMBL" id="CSB75965.1"/>
    </source>
</evidence>
<organism evidence="4 9">
    <name type="scientific">Vibrio cholerae</name>
    <dbReference type="NCBI Taxonomy" id="666"/>
    <lineage>
        <taxon>Bacteria</taxon>
        <taxon>Pseudomonadati</taxon>
        <taxon>Pseudomonadota</taxon>
        <taxon>Gammaproteobacteria</taxon>
        <taxon>Vibrionales</taxon>
        <taxon>Vibrionaceae</taxon>
        <taxon>Vibrio</taxon>
    </lineage>
</organism>
<accession>A0A0F0B833</accession>
<dbReference type="KEGG" id="vcq:EN18_16200"/>
<dbReference type="Proteomes" id="UP000471242">
    <property type="component" value="Unassembled WGS sequence"/>
</dbReference>
<reference evidence="3" key="5">
    <citation type="submission" date="2021-05" db="EMBL/GenBank/DDBJ databases">
        <authorList>
            <person name="Stine C."/>
        </authorList>
    </citation>
    <scope>NUCLEOTIDE SEQUENCE</scope>
    <source>
        <strain evidence="3">TDS0091212</strain>
    </source>
</reference>
<dbReference type="InterPro" id="IPR043129">
    <property type="entry name" value="ATPase_NBD"/>
</dbReference>
<dbReference type="Pfam" id="PF11104">
    <property type="entry name" value="PilM_2"/>
    <property type="match status" value="2"/>
</dbReference>
<reference evidence="1 6" key="1">
    <citation type="submission" date="2015-07" db="EMBL/GenBank/DDBJ databases">
        <authorList>
            <consortium name="Pathogen Informatics"/>
        </authorList>
    </citation>
    <scope>NUCLEOTIDE SEQUENCE [LARGE SCALE GENOMIC DNA]</scope>
    <source>
        <strain evidence="1 6">A325</strain>
    </source>
</reference>
<dbReference type="EMBL" id="CWQJ01000004">
    <property type="protein sequence ID" value="CSB75965.1"/>
    <property type="molecule type" value="Genomic_DNA"/>
</dbReference>
<dbReference type="Proteomes" id="UP001196338">
    <property type="component" value="Unassembled WGS sequence"/>
</dbReference>
<gene>
    <name evidence="4" type="primary">pilM</name>
    <name evidence="4" type="ORF">D6U24_09700</name>
    <name evidence="1" type="ORF">ERS013201_00867</name>
    <name evidence="5" type="ORF">EYB64_07570</name>
    <name evidence="2" type="ORF">F0M16_05220</name>
    <name evidence="3" type="ORF">KIN13_03785</name>
</gene>
<evidence type="ECO:0000313" key="3">
    <source>
        <dbReference type="EMBL" id="MBS7672572.1"/>
    </source>
</evidence>
<evidence type="ECO:0000313" key="9">
    <source>
        <dbReference type="Proteomes" id="UP000471242"/>
    </source>
</evidence>
<name>A0A0F0B833_VIBCL</name>
<evidence type="ECO:0000313" key="7">
    <source>
        <dbReference type="Proteomes" id="UP000294145"/>
    </source>
</evidence>
<dbReference type="KEGG" id="vcz:VAB027_256"/>
<reference evidence="5 7" key="3">
    <citation type="submission" date="2019-02" db="EMBL/GenBank/DDBJ databases">
        <title>Genomic plasticity associated with the antimicrobial resistance in Vibrio cholerae.</title>
        <authorList>
            <person name="Verma J."/>
            <person name="Bag S."/>
            <person name="Saha B."/>
            <person name="Kumar P."/>
            <person name="Ghosh T.S."/>
            <person name="Dayal M."/>
            <person name="Senapati T."/>
            <person name="Mehra S."/>
            <person name="Dey P."/>
            <person name="Desigamani A."/>
            <person name="Kumar D."/>
            <person name="Rana P."/>
            <person name="Kumar B."/>
            <person name="Maiti T.K."/>
            <person name="Sharma N.C."/>
            <person name="Bhadra R.K."/>
            <person name="Mutreja A."/>
            <person name="Nair G.B."/>
            <person name="Ramamurthy T."/>
            <person name="Das B."/>
        </authorList>
    </citation>
    <scope>NUCLEOTIDE SEQUENCE [LARGE SCALE GENOMIC DNA]</scope>
    <source>
        <strain evidence="5 7">IDH06781</strain>
    </source>
</reference>
<evidence type="ECO:0000313" key="2">
    <source>
        <dbReference type="EMBL" id="KAA1255750.1"/>
    </source>
</evidence>
<reference evidence="4 9" key="2">
    <citation type="submission" date="2018-09" db="EMBL/GenBank/DDBJ databases">
        <title>Genomic epidemiology reveals two lineages of Vibrio cholerae that can cause global cholera epidemics despite absence of cholera toxin gene.</title>
        <authorList>
            <person name="Wang H."/>
            <person name="Zen W."/>
            <person name="Yu H."/>
            <person name="Zhang W."/>
            <person name="Pan J."/>
            <person name="Yang C."/>
            <person name="Cui Y."/>
        </authorList>
    </citation>
    <scope>NUCLEOTIDE SEQUENCE [LARGE SCALE GENOMIC DNA]</scope>
    <source>
        <strain evidence="4 9">00-1_S85</strain>
    </source>
</reference>
<evidence type="ECO:0000313" key="6">
    <source>
        <dbReference type="Proteomes" id="UP000046067"/>
    </source>
</evidence>
<dbReference type="NCBIfam" id="TIGR01175">
    <property type="entry name" value="pilM"/>
    <property type="match status" value="1"/>
</dbReference>
<dbReference type="Proteomes" id="UP000294145">
    <property type="component" value="Unassembled WGS sequence"/>
</dbReference>
<dbReference type="FunFam" id="3.30.1490.300:FF:000002">
    <property type="entry name" value="Type IV pilus assembly protein PilM"/>
    <property type="match status" value="1"/>
</dbReference>
<dbReference type="EMBL" id="JAHBND010000110">
    <property type="protein sequence ID" value="MBS7672572.1"/>
    <property type="molecule type" value="Genomic_DNA"/>
</dbReference>
<dbReference type="KEGG" id="vcx:VAA049_264"/>
<dbReference type="EMBL" id="QZRB01000011">
    <property type="protein sequence ID" value="MVD23631.1"/>
    <property type="molecule type" value="Genomic_DNA"/>
</dbReference>
<dbReference type="PANTHER" id="PTHR32432">
    <property type="entry name" value="CELL DIVISION PROTEIN FTSA-RELATED"/>
    <property type="match status" value="1"/>
</dbReference>
<evidence type="ECO:0000313" key="4">
    <source>
        <dbReference type="EMBL" id="MVD23631.1"/>
    </source>
</evidence>
<dbReference type="InterPro" id="IPR005883">
    <property type="entry name" value="PilM"/>
</dbReference>
<dbReference type="Gene3D" id="3.30.420.40">
    <property type="match status" value="2"/>
</dbReference>
<reference evidence="2 8" key="4">
    <citation type="submission" date="2019-09" db="EMBL/GenBank/DDBJ databases">
        <authorList>
            <person name="Kritzky A."/>
            <person name="Schelkanova E.Y."/>
            <person name="Alkhova Z.V."/>
            <person name="Smirnova N.I."/>
        </authorList>
    </citation>
    <scope>NUCLEOTIDE SEQUENCE [LARGE SCALE GENOMIC DNA]</scope>
    <source>
        <strain evidence="2 8">M1526</strain>
    </source>
</reference>
<sequence length="338" mass="37707">MGKSLVTGIDIGHHSIKAAVLKPMGDTYALVGYEELLVTADIFTDNHTLDYQKIVKKLKELKKGLPLFSHKVAIAIPDSAVISKVLQIDSDLEQRELEFAVYQAFSHQSPFPVEELSLDFVKVTEKSLARSSTTTFQVYATKKDVVDSRLHAVKKAGFEPVLMDVQVHSLLHLWQLASRAYRRPDWMLVDIGYTQSSLCLDFPEKMPFYKDVPLGTRQLESEPSAVNSLNHPLLHDPTQRFIQELVDKIARQIQLFTSVHGTQSLGGLWLSGGGATLSGLEDALYQRLSLPCEVLNPFSLFKNNVAKRKRPLVDGQRFSTAAGLALRGLAWLESEHVA</sequence>
<evidence type="ECO:0000313" key="8">
    <source>
        <dbReference type="Proteomes" id="UP000323225"/>
    </source>
</evidence>
<dbReference type="EMBL" id="SISP01000009">
    <property type="protein sequence ID" value="TBM43599.1"/>
    <property type="molecule type" value="Genomic_DNA"/>
</dbReference>
<dbReference type="RefSeq" id="WP_000520444.1">
    <property type="nucleotide sequence ID" value="NZ_AP018677.1"/>
</dbReference>
<evidence type="ECO:0000313" key="5">
    <source>
        <dbReference type="EMBL" id="TBM43599.1"/>
    </source>
</evidence>
<dbReference type="EMBL" id="VUAA01000004">
    <property type="protein sequence ID" value="KAA1255750.1"/>
    <property type="molecule type" value="Genomic_DNA"/>
</dbReference>
<dbReference type="Proteomes" id="UP000323225">
    <property type="component" value="Unassembled WGS sequence"/>
</dbReference>
<dbReference type="AlphaFoldDB" id="A0A0F0B833"/>
<dbReference type="SUPFAM" id="SSF53067">
    <property type="entry name" value="Actin-like ATPase domain"/>
    <property type="match status" value="2"/>
</dbReference>
<dbReference type="PIRSF" id="PIRSF019169">
    <property type="entry name" value="PilM"/>
    <property type="match status" value="1"/>
</dbReference>
<dbReference type="OMA" id="EESIQWE"/>